<evidence type="ECO:0000256" key="3">
    <source>
        <dbReference type="SAM" id="Phobius"/>
    </source>
</evidence>
<dbReference type="Proteomes" id="UP000290849">
    <property type="component" value="Unassembled WGS sequence"/>
</dbReference>
<keyword evidence="1" id="KW-0802">TPR repeat</keyword>
<evidence type="ECO:0000256" key="1">
    <source>
        <dbReference type="PROSITE-ProRule" id="PRU00339"/>
    </source>
</evidence>
<reference evidence="5 6" key="1">
    <citation type="journal article" date="2017" name="Int. J. Syst. Evol. Microbiol.">
        <title>Achromobacter aloeverae sp. nov., isolated from the root of Aloe vera (L.) Burm.f.</title>
        <authorList>
            <person name="Kuncharoen N."/>
            <person name="Muramatsu Y."/>
            <person name="Shibata C."/>
            <person name="Kamakura Y."/>
            <person name="Nakagawa Y."/>
            <person name="Tanasupawat S."/>
        </authorList>
    </citation>
    <scope>NUCLEOTIDE SEQUENCE [LARGE SCALE GENOMIC DNA]</scope>
    <source>
        <strain evidence="5 6">AVA-1</strain>
    </source>
</reference>
<keyword evidence="3" id="KW-0472">Membrane</keyword>
<feature type="region of interest" description="Disordered" evidence="2">
    <location>
        <begin position="275"/>
        <end position="330"/>
    </location>
</feature>
<feature type="compositionally biased region" description="Gly residues" evidence="2">
    <location>
        <begin position="311"/>
        <end position="324"/>
    </location>
</feature>
<keyword evidence="3" id="KW-1133">Transmembrane helix</keyword>
<keyword evidence="6" id="KW-1185">Reference proteome</keyword>
<dbReference type="PROSITE" id="PS50005">
    <property type="entry name" value="TPR"/>
    <property type="match status" value="1"/>
</dbReference>
<dbReference type="AlphaFoldDB" id="A0A4Q1HLH4"/>
<evidence type="ECO:0000313" key="6">
    <source>
        <dbReference type="Proteomes" id="UP000290849"/>
    </source>
</evidence>
<dbReference type="InterPro" id="IPR019734">
    <property type="entry name" value="TPR_rpt"/>
</dbReference>
<dbReference type="Pfam" id="PF14559">
    <property type="entry name" value="TPR_19"/>
    <property type="match status" value="1"/>
</dbReference>
<evidence type="ECO:0000256" key="4">
    <source>
        <dbReference type="SAM" id="SignalP"/>
    </source>
</evidence>
<dbReference type="Gene3D" id="1.25.40.10">
    <property type="entry name" value="Tetratricopeptide repeat domain"/>
    <property type="match status" value="1"/>
</dbReference>
<feature type="chain" id="PRO_5020535768" evidence="4">
    <location>
        <begin position="33"/>
        <end position="330"/>
    </location>
</feature>
<evidence type="ECO:0000313" key="5">
    <source>
        <dbReference type="EMBL" id="RXN91297.1"/>
    </source>
</evidence>
<sequence>MGGLTMYPAYSRSIAGSFLLAACLLIGGNALAADATPDQVYQAAQAGNYRQAQEMMDQILRDHPNSAKAHFVEAELLGKQGKLQQAQEELSTALRLDPSQRFAKPGAVDELRSRIASGSASRAGGASGGIPWGMVLGIAGLAIIVSLVLQARRRAAYAAAGPGPYGQGGGVRTSSPYGGPPPAGPQGGYGYPGGPGSAPGSVAGGAGSGILGGLATGAAVGAGMVAGEALMNRVLHGGATASGNVADGGVARDAGAHDATQAGYDMGGRDFGLRDADSWDDDDPTRKLKNGDDGGGQTWNIDYPWNNGDASGDGGDSWDGGGGGSDDDWT</sequence>
<keyword evidence="4" id="KW-0732">Signal</keyword>
<feature type="region of interest" description="Disordered" evidence="2">
    <location>
        <begin position="160"/>
        <end position="195"/>
    </location>
</feature>
<dbReference type="SUPFAM" id="SSF48452">
    <property type="entry name" value="TPR-like"/>
    <property type="match status" value="1"/>
</dbReference>
<keyword evidence="3" id="KW-0812">Transmembrane</keyword>
<evidence type="ECO:0000256" key="2">
    <source>
        <dbReference type="SAM" id="MobiDB-lite"/>
    </source>
</evidence>
<gene>
    <name evidence="5" type="ORF">C7R54_09010</name>
</gene>
<comment type="caution">
    <text evidence="5">The sequence shown here is derived from an EMBL/GenBank/DDBJ whole genome shotgun (WGS) entry which is preliminary data.</text>
</comment>
<dbReference type="OrthoDB" id="5298822at2"/>
<dbReference type="EMBL" id="PYAL01000002">
    <property type="protein sequence ID" value="RXN91297.1"/>
    <property type="molecule type" value="Genomic_DNA"/>
</dbReference>
<feature type="compositionally biased region" description="Gly residues" evidence="2">
    <location>
        <begin position="185"/>
        <end position="195"/>
    </location>
</feature>
<feature type="repeat" description="TPR" evidence="1">
    <location>
        <begin position="67"/>
        <end position="100"/>
    </location>
</feature>
<feature type="transmembrane region" description="Helical" evidence="3">
    <location>
        <begin position="129"/>
        <end position="149"/>
    </location>
</feature>
<protein>
    <submittedName>
        <fullName evidence="5">Uncharacterized protein</fullName>
    </submittedName>
</protein>
<accession>A0A4Q1HLH4</accession>
<name>A0A4Q1HLH4_9BURK</name>
<feature type="signal peptide" evidence="4">
    <location>
        <begin position="1"/>
        <end position="32"/>
    </location>
</feature>
<proteinExistence type="predicted"/>
<organism evidence="5 6">
    <name type="scientific">Achromobacter aloeverae</name>
    <dbReference type="NCBI Taxonomy" id="1750518"/>
    <lineage>
        <taxon>Bacteria</taxon>
        <taxon>Pseudomonadati</taxon>
        <taxon>Pseudomonadota</taxon>
        <taxon>Betaproteobacteria</taxon>
        <taxon>Burkholderiales</taxon>
        <taxon>Alcaligenaceae</taxon>
        <taxon>Achromobacter</taxon>
    </lineage>
</organism>
<dbReference type="InterPro" id="IPR011990">
    <property type="entry name" value="TPR-like_helical_dom_sf"/>
</dbReference>